<feature type="compositionally biased region" description="Basic and acidic residues" evidence="1">
    <location>
        <begin position="222"/>
        <end position="237"/>
    </location>
</feature>
<name>A0AAW1JHY8_POPJA</name>
<proteinExistence type="predicted"/>
<feature type="region of interest" description="Disordered" evidence="1">
    <location>
        <begin position="198"/>
        <end position="237"/>
    </location>
</feature>
<evidence type="ECO:0000313" key="2">
    <source>
        <dbReference type="EMBL" id="KAK9703443.1"/>
    </source>
</evidence>
<reference evidence="2 3" key="1">
    <citation type="journal article" date="2024" name="BMC Genomics">
        <title>De novo assembly and annotation of Popillia japonica's genome with initial clues to its potential as an invasive pest.</title>
        <authorList>
            <person name="Cucini C."/>
            <person name="Boschi S."/>
            <person name="Funari R."/>
            <person name="Cardaioli E."/>
            <person name="Iannotti N."/>
            <person name="Marturano G."/>
            <person name="Paoli F."/>
            <person name="Bruttini M."/>
            <person name="Carapelli A."/>
            <person name="Frati F."/>
            <person name="Nardi F."/>
        </authorList>
    </citation>
    <scope>NUCLEOTIDE SEQUENCE [LARGE SCALE GENOMIC DNA]</scope>
    <source>
        <strain evidence="2">DMR45628</strain>
    </source>
</reference>
<sequence>MAPYVPFGGRGVTVWDGISHTCHLEDNYSITFKDPETGAHTNSIESSWRAAKSLSVLLELLFKFVIIIDYAFNTIATIEKGVQAFQVTGIFPFNRFGFSDEELTPLPDGVERTTAKNANPTIRRIERTPSPVARPSTSICRFLLKVIQTKSKQNRESLSDSDISDLILEEATEDELSYDNDKTLQPKQANKSFTDLLPLPKSKIKGMPRRTQHSKIMSSTPVKDELDKKRREKEGQAARCEKSQEKCSFWPKTEKKNTATTETCSVCYNFGGNNYLWWRCRSCGSWAHAD</sequence>
<evidence type="ECO:0000256" key="1">
    <source>
        <dbReference type="SAM" id="MobiDB-lite"/>
    </source>
</evidence>
<keyword evidence="3" id="KW-1185">Reference proteome</keyword>
<dbReference type="EMBL" id="JASPKY010000369">
    <property type="protein sequence ID" value="KAK9703443.1"/>
    <property type="molecule type" value="Genomic_DNA"/>
</dbReference>
<protein>
    <submittedName>
        <fullName evidence="2">Uncharacterized protein</fullName>
    </submittedName>
</protein>
<dbReference type="Proteomes" id="UP001458880">
    <property type="component" value="Unassembled WGS sequence"/>
</dbReference>
<accession>A0AAW1JHY8</accession>
<dbReference type="AlphaFoldDB" id="A0AAW1JHY8"/>
<feature type="compositionally biased region" description="Basic residues" evidence="1">
    <location>
        <begin position="202"/>
        <end position="213"/>
    </location>
</feature>
<gene>
    <name evidence="2" type="ORF">QE152_g29332</name>
</gene>
<evidence type="ECO:0000313" key="3">
    <source>
        <dbReference type="Proteomes" id="UP001458880"/>
    </source>
</evidence>
<organism evidence="2 3">
    <name type="scientific">Popillia japonica</name>
    <name type="common">Japanese beetle</name>
    <dbReference type="NCBI Taxonomy" id="7064"/>
    <lineage>
        <taxon>Eukaryota</taxon>
        <taxon>Metazoa</taxon>
        <taxon>Ecdysozoa</taxon>
        <taxon>Arthropoda</taxon>
        <taxon>Hexapoda</taxon>
        <taxon>Insecta</taxon>
        <taxon>Pterygota</taxon>
        <taxon>Neoptera</taxon>
        <taxon>Endopterygota</taxon>
        <taxon>Coleoptera</taxon>
        <taxon>Polyphaga</taxon>
        <taxon>Scarabaeiformia</taxon>
        <taxon>Scarabaeidae</taxon>
        <taxon>Rutelinae</taxon>
        <taxon>Popillia</taxon>
    </lineage>
</organism>
<comment type="caution">
    <text evidence="2">The sequence shown here is derived from an EMBL/GenBank/DDBJ whole genome shotgun (WGS) entry which is preliminary data.</text>
</comment>